<dbReference type="EMBL" id="QVQW01000008">
    <property type="protein sequence ID" value="RKU47489.1"/>
    <property type="molecule type" value="Genomic_DNA"/>
</dbReference>
<dbReference type="AlphaFoldDB" id="A0A420YHW4"/>
<keyword evidence="4" id="KW-1185">Reference proteome</keyword>
<feature type="compositionally biased region" description="Acidic residues" evidence="1">
    <location>
        <begin position="481"/>
        <end position="519"/>
    </location>
</feature>
<evidence type="ECO:0000313" key="4">
    <source>
        <dbReference type="Proteomes" id="UP000275385"/>
    </source>
</evidence>
<evidence type="ECO:0000259" key="2">
    <source>
        <dbReference type="PROSITE" id="PS50181"/>
    </source>
</evidence>
<gene>
    <name evidence="3" type="ORF">DL546_001964</name>
</gene>
<dbReference type="InterPro" id="IPR001810">
    <property type="entry name" value="F-box_dom"/>
</dbReference>
<accession>A0A420YHW4</accession>
<dbReference type="InterPro" id="IPR036047">
    <property type="entry name" value="F-box-like_dom_sf"/>
</dbReference>
<reference evidence="3 4" key="1">
    <citation type="submission" date="2018-08" db="EMBL/GenBank/DDBJ databases">
        <title>Draft genome of the lignicolous fungus Coniochaeta pulveracea.</title>
        <authorList>
            <person name="Borstlap C.J."/>
            <person name="De Witt R.N."/>
            <person name="Botha A."/>
            <person name="Volschenk H."/>
        </authorList>
    </citation>
    <scope>NUCLEOTIDE SEQUENCE [LARGE SCALE GENOMIC DNA]</scope>
    <source>
        <strain evidence="3 4">CAB683</strain>
    </source>
</reference>
<sequence length="526" mass="60418">MATLVRLPSEALHEILRHLEPWDLPPVQRVCRYLYNYVKGNRALCRDIYLRTLDEPSCMDLDWEKEVKDLSFLMMAFGGPHREEIAMCLDERVPRAFETVMALLERTKSPFPCFEGEPDLVERRNIEFLRQWLSREDYVFMQNSFRLKTEGGYWKSNLPGFHSCLEDHLQRCAKVQSLSNMWIYNRRPLRNMYEQACSKVYDLREYTERTGWGPFRRDGSMRVDWVKVEALLVDMGYNMRSKGLNQSAIFSAIWGNPFPGTWPNSYVPWKEKDGQHHASEVDRRDPYGVSGIWVRVVCFLDYADFFAHNFPMDDETPGNYPRPPLNCGEATRVIVMKINAASVEPPGPEDGQELPVVHFRGASWSLHGGPGDNGTSDLKGTVRLTPEGEIRWTSFSVFNGEERWKSEGIQLGGLKSARGVVGTWFEKDMDPHGPCGPTSYWKLKDTTDDEEDVSAFMEQLVASFTRSRAIPTWTDIHTMDFDDDEDDEDFEDDGEDDGNTDGEDDIEEDGVDDLTDESMSEAHANA</sequence>
<feature type="region of interest" description="Disordered" evidence="1">
    <location>
        <begin position="478"/>
        <end position="526"/>
    </location>
</feature>
<evidence type="ECO:0000256" key="1">
    <source>
        <dbReference type="SAM" id="MobiDB-lite"/>
    </source>
</evidence>
<evidence type="ECO:0000313" key="3">
    <source>
        <dbReference type="EMBL" id="RKU47489.1"/>
    </source>
</evidence>
<organism evidence="3 4">
    <name type="scientific">Coniochaeta pulveracea</name>
    <dbReference type="NCBI Taxonomy" id="177199"/>
    <lineage>
        <taxon>Eukaryota</taxon>
        <taxon>Fungi</taxon>
        <taxon>Dikarya</taxon>
        <taxon>Ascomycota</taxon>
        <taxon>Pezizomycotina</taxon>
        <taxon>Sordariomycetes</taxon>
        <taxon>Sordariomycetidae</taxon>
        <taxon>Coniochaetales</taxon>
        <taxon>Coniochaetaceae</taxon>
        <taxon>Coniochaeta</taxon>
    </lineage>
</organism>
<comment type="caution">
    <text evidence="3">The sequence shown here is derived from an EMBL/GenBank/DDBJ whole genome shotgun (WGS) entry which is preliminary data.</text>
</comment>
<dbReference type="STRING" id="177199.A0A420YHW4"/>
<dbReference type="PROSITE" id="PS50181">
    <property type="entry name" value="FBOX"/>
    <property type="match status" value="1"/>
</dbReference>
<proteinExistence type="predicted"/>
<name>A0A420YHW4_9PEZI</name>
<dbReference type="SMART" id="SM00256">
    <property type="entry name" value="FBOX"/>
    <property type="match status" value="1"/>
</dbReference>
<dbReference type="OrthoDB" id="3226064at2759"/>
<protein>
    <recommendedName>
        <fullName evidence="2">F-box domain-containing protein</fullName>
    </recommendedName>
</protein>
<dbReference type="Pfam" id="PF12937">
    <property type="entry name" value="F-box-like"/>
    <property type="match status" value="1"/>
</dbReference>
<dbReference type="Proteomes" id="UP000275385">
    <property type="component" value="Unassembled WGS sequence"/>
</dbReference>
<feature type="domain" description="F-box" evidence="2">
    <location>
        <begin position="1"/>
        <end position="53"/>
    </location>
</feature>
<dbReference type="CDD" id="cd09917">
    <property type="entry name" value="F-box_SF"/>
    <property type="match status" value="1"/>
</dbReference>
<dbReference type="SUPFAM" id="SSF81383">
    <property type="entry name" value="F-box domain"/>
    <property type="match status" value="1"/>
</dbReference>